<dbReference type="Proteomes" id="UP000187181">
    <property type="component" value="Unassembled WGS sequence"/>
</dbReference>
<evidence type="ECO:0000256" key="2">
    <source>
        <dbReference type="SAM" id="SignalP"/>
    </source>
</evidence>
<dbReference type="EMBL" id="FTPP01000002">
    <property type="protein sequence ID" value="SIT90225.1"/>
    <property type="molecule type" value="Genomic_DNA"/>
</dbReference>
<evidence type="ECO:0000313" key="4">
    <source>
        <dbReference type="Proteomes" id="UP000187181"/>
    </source>
</evidence>
<accession>A0A1R3XHB4</accession>
<dbReference type="OrthoDB" id="853240at2"/>
<proteinExistence type="predicted"/>
<dbReference type="Gene3D" id="3.10.450.360">
    <property type="match status" value="1"/>
</dbReference>
<keyword evidence="4" id="KW-1185">Reference proteome</keyword>
<feature type="chain" id="PRO_5011961112" description="Peptidase propeptide and YPEB domain-containing protein" evidence="2">
    <location>
        <begin position="24"/>
        <end position="113"/>
    </location>
</feature>
<dbReference type="AlphaFoldDB" id="A0A1R3XHB4"/>
<evidence type="ECO:0000313" key="3">
    <source>
        <dbReference type="EMBL" id="SIT90225.1"/>
    </source>
</evidence>
<evidence type="ECO:0008006" key="5">
    <source>
        <dbReference type="Google" id="ProtNLM"/>
    </source>
</evidence>
<feature type="region of interest" description="Disordered" evidence="1">
    <location>
        <begin position="30"/>
        <end position="50"/>
    </location>
</feature>
<gene>
    <name evidence="3" type="ORF">SAMN05444128_2240</name>
</gene>
<protein>
    <recommendedName>
        <fullName evidence="5">Peptidase propeptide and YPEB domain-containing protein</fullName>
    </recommendedName>
</protein>
<sequence>MKKATFLAAVIALLGFTSIDANAQATQAAEQAQTQTQNDNKEKVTKDQLPAPVKAVLDHEAYKEWTVGDIYKVKPAEGDANAKVVYEISLTNKEGQTGTITLDEQGQNAAKEE</sequence>
<feature type="signal peptide" evidence="2">
    <location>
        <begin position="1"/>
        <end position="23"/>
    </location>
</feature>
<name>A0A1R3XHB4_9BACT</name>
<evidence type="ECO:0000256" key="1">
    <source>
        <dbReference type="SAM" id="MobiDB-lite"/>
    </source>
</evidence>
<keyword evidence="2" id="KW-0732">Signal</keyword>
<organism evidence="3 4">
    <name type="scientific">Pontibacter indicus</name>
    <dbReference type="NCBI Taxonomy" id="1317125"/>
    <lineage>
        <taxon>Bacteria</taxon>
        <taxon>Pseudomonadati</taxon>
        <taxon>Bacteroidota</taxon>
        <taxon>Cytophagia</taxon>
        <taxon>Cytophagales</taxon>
        <taxon>Hymenobacteraceae</taxon>
        <taxon>Pontibacter</taxon>
    </lineage>
</organism>
<dbReference type="RefSeq" id="WP_076668875.1">
    <property type="nucleotide sequence ID" value="NZ_FTPP01000002.1"/>
</dbReference>
<reference evidence="4" key="1">
    <citation type="submission" date="2017-01" db="EMBL/GenBank/DDBJ databases">
        <authorList>
            <person name="Varghese N."/>
            <person name="Submissions S."/>
        </authorList>
    </citation>
    <scope>NUCLEOTIDE SEQUENCE [LARGE SCALE GENOMIC DNA]</scope>
    <source>
        <strain evidence="4">LP100</strain>
    </source>
</reference>
<dbReference type="STRING" id="1317125.SAMN05444128_2240"/>